<reference evidence="9 10" key="1">
    <citation type="journal article" date="2019" name="Emerg. Microbes Infect.">
        <title>Comprehensive subspecies identification of 175 nontuberculous mycobacteria species based on 7547 genomic profiles.</title>
        <authorList>
            <person name="Matsumoto Y."/>
            <person name="Kinjo T."/>
            <person name="Motooka D."/>
            <person name="Nabeya D."/>
            <person name="Jung N."/>
            <person name="Uechi K."/>
            <person name="Horii T."/>
            <person name="Iida T."/>
            <person name="Fujita J."/>
            <person name="Nakamura S."/>
        </authorList>
    </citation>
    <scope>NUCLEOTIDE SEQUENCE [LARGE SCALE GENOMIC DNA]</scope>
    <source>
        <strain evidence="9 10">JCM 15296</strain>
    </source>
</reference>
<dbReference type="Pfam" id="PF00441">
    <property type="entry name" value="Acyl-CoA_dh_1"/>
    <property type="match status" value="2"/>
</dbReference>
<keyword evidence="10" id="KW-1185">Reference proteome</keyword>
<dbReference type="InterPro" id="IPR013786">
    <property type="entry name" value="AcylCoA_DH/ox_N"/>
</dbReference>
<keyword evidence="5" id="KW-0560">Oxidoreductase</keyword>
<dbReference type="Pfam" id="PF02770">
    <property type="entry name" value="Acyl-CoA_dh_M"/>
    <property type="match status" value="1"/>
</dbReference>
<keyword evidence="3" id="KW-0285">Flavoprotein</keyword>
<accession>A0ABM7IKP7</accession>
<comment type="similarity">
    <text evidence="2">Belongs to the acyl-CoA dehydrogenase family.</text>
</comment>
<comment type="cofactor">
    <cofactor evidence="1">
        <name>FAD</name>
        <dbReference type="ChEBI" id="CHEBI:57692"/>
    </cofactor>
</comment>
<evidence type="ECO:0000256" key="4">
    <source>
        <dbReference type="ARBA" id="ARBA00022827"/>
    </source>
</evidence>
<dbReference type="Proteomes" id="UP000465609">
    <property type="component" value="Chromosome"/>
</dbReference>
<keyword evidence="4" id="KW-0274">FAD</keyword>
<feature type="domain" description="Acyl-CoA dehydrogenase/oxidase N-terminal" evidence="8">
    <location>
        <begin position="12"/>
        <end position="120"/>
    </location>
</feature>
<evidence type="ECO:0000313" key="9">
    <source>
        <dbReference type="EMBL" id="BBX87376.1"/>
    </source>
</evidence>
<organism evidence="9 10">
    <name type="scientific">Mycolicibacterium aubagnense</name>
    <dbReference type="NCBI Taxonomy" id="319707"/>
    <lineage>
        <taxon>Bacteria</taxon>
        <taxon>Bacillati</taxon>
        <taxon>Actinomycetota</taxon>
        <taxon>Actinomycetes</taxon>
        <taxon>Mycobacteriales</taxon>
        <taxon>Mycobacteriaceae</taxon>
        <taxon>Mycolicibacterium</taxon>
    </lineage>
</organism>
<dbReference type="Gene3D" id="1.20.140.10">
    <property type="entry name" value="Butyryl-CoA Dehydrogenase, subunit A, domain 3"/>
    <property type="match status" value="2"/>
</dbReference>
<name>A0ABM7IKP7_9MYCO</name>
<dbReference type="PANTHER" id="PTHR43292">
    <property type="entry name" value="ACYL-COA DEHYDROGENASE"/>
    <property type="match status" value="1"/>
</dbReference>
<evidence type="ECO:0000256" key="1">
    <source>
        <dbReference type="ARBA" id="ARBA00001974"/>
    </source>
</evidence>
<feature type="domain" description="Acyl-CoA dehydrogenase/oxidase C-terminal" evidence="6">
    <location>
        <begin position="224"/>
        <end position="345"/>
    </location>
</feature>
<protein>
    <submittedName>
        <fullName evidence="9">Acyl-CoA dehydrogenase FadE</fullName>
    </submittedName>
</protein>
<gene>
    <name evidence="9" type="ORF">MAUB_52490</name>
</gene>
<dbReference type="InterPro" id="IPR046373">
    <property type="entry name" value="Acyl-CoA_Oxase/DH_mid-dom_sf"/>
</dbReference>
<dbReference type="PANTHER" id="PTHR43292:SF4">
    <property type="entry name" value="ACYL-COA DEHYDROGENASE FADE34"/>
    <property type="match status" value="1"/>
</dbReference>
<dbReference type="Gene3D" id="2.40.110.10">
    <property type="entry name" value="Butyryl-CoA Dehydrogenase, subunit A, domain 2"/>
    <property type="match status" value="1"/>
</dbReference>
<evidence type="ECO:0000259" key="8">
    <source>
        <dbReference type="Pfam" id="PF02771"/>
    </source>
</evidence>
<dbReference type="RefSeq" id="WP_138229782.1">
    <property type="nucleotide sequence ID" value="NZ_AP022577.1"/>
</dbReference>
<dbReference type="InterPro" id="IPR052161">
    <property type="entry name" value="Mycobact_Acyl-CoA_DH"/>
</dbReference>
<evidence type="ECO:0000259" key="7">
    <source>
        <dbReference type="Pfam" id="PF02770"/>
    </source>
</evidence>
<evidence type="ECO:0000259" key="6">
    <source>
        <dbReference type="Pfam" id="PF00441"/>
    </source>
</evidence>
<dbReference type="Gene3D" id="1.10.540.10">
    <property type="entry name" value="Acyl-CoA dehydrogenase/oxidase, N-terminal domain"/>
    <property type="match status" value="2"/>
</dbReference>
<dbReference type="SUPFAM" id="SSF56645">
    <property type="entry name" value="Acyl-CoA dehydrogenase NM domain-like"/>
    <property type="match status" value="2"/>
</dbReference>
<feature type="domain" description="Acyl-CoA dehydrogenase/oxidase C-terminal" evidence="6">
    <location>
        <begin position="580"/>
        <end position="725"/>
    </location>
</feature>
<evidence type="ECO:0000256" key="3">
    <source>
        <dbReference type="ARBA" id="ARBA00022630"/>
    </source>
</evidence>
<dbReference type="Pfam" id="PF02771">
    <property type="entry name" value="Acyl-CoA_dh_N"/>
    <property type="match status" value="1"/>
</dbReference>
<dbReference type="InterPro" id="IPR009075">
    <property type="entry name" value="AcylCo_DH/oxidase_C"/>
</dbReference>
<dbReference type="InterPro" id="IPR006091">
    <property type="entry name" value="Acyl-CoA_Oxase/DH_mid-dom"/>
</dbReference>
<feature type="domain" description="Acyl-CoA oxidase/dehydrogenase middle" evidence="7">
    <location>
        <begin position="474"/>
        <end position="568"/>
    </location>
</feature>
<evidence type="ECO:0000256" key="2">
    <source>
        <dbReference type="ARBA" id="ARBA00009347"/>
    </source>
</evidence>
<dbReference type="InterPro" id="IPR037069">
    <property type="entry name" value="AcylCoA_DH/ox_N_sf"/>
</dbReference>
<evidence type="ECO:0000313" key="10">
    <source>
        <dbReference type="Proteomes" id="UP000465609"/>
    </source>
</evidence>
<dbReference type="InterPro" id="IPR009100">
    <property type="entry name" value="AcylCoA_DH/oxidase_NM_dom_sf"/>
</dbReference>
<proteinExistence type="inferred from homology"/>
<dbReference type="EMBL" id="AP022577">
    <property type="protein sequence ID" value="BBX87376.1"/>
    <property type="molecule type" value="Genomic_DNA"/>
</dbReference>
<dbReference type="SUPFAM" id="SSF47203">
    <property type="entry name" value="Acyl-CoA dehydrogenase C-terminal domain-like"/>
    <property type="match status" value="2"/>
</dbReference>
<sequence>MATNNGLGIAISDEHLALADAVHRLVTREVPREVLRTAVDEPGAMPAFWSALAEQGLLGLHLDEAYGGQGAGLVGAAVALEAIGRSAAPGPYVSSVMASAVIAASSGEVKGKFLPGLADGTVVGGVGLEPGLCGIDDGSGSLIVHGSTAPVLGALLADVVVLGVYVAGARRWVVVDRAELTVRPDDALDVVHPLGIVVADGVCVPADRVLAGVDDDVVGAVSAVILGAEAVGVTSWCVSTAAEYATVREQFGRPIGQFQGVKHRCAQGGIALEQARAAVWDAARALDEGDDTAGYAAAVAAMIAPDAAVRGARDAIQILGGIGYTWEHDAHLYYRRALVLRGLLGRSRDCAVRVARLALQGQRREVALDLPSESERLRAEIRAELAQISELDDEAQRERLGDGGWVMPFLPRPAGRAAGPVEQVIIGEEIKRAGIVPPELGLAAWLIPAVALSGTAEQYERLVAPTLRGDIFWCQLFSEPGAGSDLASLRTEAVKVDGGWRVNGQKIWTSLGFLAEWGALLARTDPQAPKHAGITYFVVEMDSPGITIRQLKEMNGGSMFCEVFFDNVFIPDSGVVGAVNAGWSVARDTLSYERVALGKGNPIYPAVDDLLEFVRAREADPPPLARVGELVAENQTLQLLMGRAVLKQLSGVDAGVTSAVAKFLNMRFGQQVADFCHAELGASGLVDPGAGPAGIWIDHTLTTRAMTIYGGTTEVQLNVIGERMLGLPRDAAV</sequence>
<dbReference type="InterPro" id="IPR036250">
    <property type="entry name" value="AcylCo_DH-like_C"/>
</dbReference>
<evidence type="ECO:0000256" key="5">
    <source>
        <dbReference type="ARBA" id="ARBA00023002"/>
    </source>
</evidence>